<feature type="compositionally biased region" description="Basic and acidic residues" evidence="1">
    <location>
        <begin position="33"/>
        <end position="48"/>
    </location>
</feature>
<proteinExistence type="predicted"/>
<evidence type="ECO:0000313" key="3">
    <source>
        <dbReference type="Ensembl" id="ENSLOCP00000008373.1"/>
    </source>
</evidence>
<dbReference type="PANTHER" id="PTHR23167:SF87">
    <property type="entry name" value="MICAL-LIKE PROTEIN 2"/>
    <property type="match status" value="1"/>
</dbReference>
<dbReference type="STRING" id="7918.ENSLOCP00000008373"/>
<organism evidence="3 4">
    <name type="scientific">Lepisosteus oculatus</name>
    <name type="common">Spotted gar</name>
    <dbReference type="NCBI Taxonomy" id="7918"/>
    <lineage>
        <taxon>Eukaryota</taxon>
        <taxon>Metazoa</taxon>
        <taxon>Chordata</taxon>
        <taxon>Craniata</taxon>
        <taxon>Vertebrata</taxon>
        <taxon>Euteleostomi</taxon>
        <taxon>Actinopterygii</taxon>
        <taxon>Neopterygii</taxon>
        <taxon>Holostei</taxon>
        <taxon>Semionotiformes</taxon>
        <taxon>Lepisosteidae</taxon>
        <taxon>Lepisosteus</taxon>
    </lineage>
</organism>
<dbReference type="Bgee" id="ENSLOCG00000006926">
    <property type="expression patterns" value="Expressed in heart and 6 other cell types or tissues"/>
</dbReference>
<dbReference type="InParanoid" id="W5MJ14"/>
<dbReference type="EMBL" id="AHAT01038193">
    <property type="status" value="NOT_ANNOTATED_CDS"/>
    <property type="molecule type" value="Genomic_DNA"/>
</dbReference>
<dbReference type="OMA" id="ANNIKQM"/>
<dbReference type="InterPro" id="IPR050540">
    <property type="entry name" value="F-actin_Monoox_Mical"/>
</dbReference>
<dbReference type="AlphaFoldDB" id="W5MJ14"/>
<evidence type="ECO:0000313" key="4">
    <source>
        <dbReference type="Proteomes" id="UP000018468"/>
    </source>
</evidence>
<dbReference type="InterPro" id="IPR001715">
    <property type="entry name" value="CH_dom"/>
</dbReference>
<reference evidence="3" key="3">
    <citation type="submission" date="2025-09" db="UniProtKB">
        <authorList>
            <consortium name="Ensembl"/>
        </authorList>
    </citation>
    <scope>IDENTIFICATION</scope>
</reference>
<evidence type="ECO:0000259" key="2">
    <source>
        <dbReference type="PROSITE" id="PS50021"/>
    </source>
</evidence>
<name>W5MJ14_LEPOC</name>
<dbReference type="SUPFAM" id="SSF47576">
    <property type="entry name" value="Calponin-homology domain, CH-domain"/>
    <property type="match status" value="1"/>
</dbReference>
<dbReference type="Pfam" id="PF00307">
    <property type="entry name" value="CH"/>
    <property type="match status" value="1"/>
</dbReference>
<dbReference type="Proteomes" id="UP000018468">
    <property type="component" value="Linkage group LG9"/>
</dbReference>
<dbReference type="PANTHER" id="PTHR23167">
    <property type="entry name" value="CALPONIN HOMOLOGY DOMAIN-CONTAINING PROTEIN DDB_G0272472-RELATED"/>
    <property type="match status" value="1"/>
</dbReference>
<dbReference type="GeneTree" id="ENSGT00940000154495"/>
<evidence type="ECO:0000256" key="1">
    <source>
        <dbReference type="SAM" id="MobiDB-lite"/>
    </source>
</evidence>
<protein>
    <recommendedName>
        <fullName evidence="2">Calponin-homology (CH) domain-containing protein</fullName>
    </recommendedName>
</protein>
<sequence length="187" mass="20039">MATPTTDTAVASVSGKGGAPEKGDTAGQQGARRVAEEEKHAGKRGEGPRKKKSAPITPKSSSSPSSVSLPRSRTAPRSSAGGTKKDILAKFQQSCPEGPVIPNFKVQRSRRAGVSDGSSVKQRLLQWCRKRTAGYPGVSIENYSSSWSDGLAFCALVHHFFPHAFDFSSLRAEDRERNFSLAFTTAE</sequence>
<dbReference type="InterPro" id="IPR036872">
    <property type="entry name" value="CH_dom_sf"/>
</dbReference>
<reference evidence="4" key="1">
    <citation type="submission" date="2011-12" db="EMBL/GenBank/DDBJ databases">
        <title>The Draft Genome of Lepisosteus oculatus.</title>
        <authorList>
            <consortium name="The Broad Institute Genome Assembly &amp; Analysis Group"/>
            <consortium name="Computational R&amp;D Group"/>
            <consortium name="and Sequencing Platform"/>
            <person name="Di Palma F."/>
            <person name="Alfoldi J."/>
            <person name="Johnson J."/>
            <person name="Berlin A."/>
            <person name="Gnerre S."/>
            <person name="Jaffe D."/>
            <person name="MacCallum I."/>
            <person name="Young S."/>
            <person name="Walker B.J."/>
            <person name="Lander E.S."/>
            <person name="Lindblad-Toh K."/>
        </authorList>
    </citation>
    <scope>NUCLEOTIDE SEQUENCE [LARGE SCALE GENOMIC DNA]</scope>
</reference>
<feature type="region of interest" description="Disordered" evidence="1">
    <location>
        <begin position="1"/>
        <end position="102"/>
    </location>
</feature>
<dbReference type="HOGENOM" id="CLU_1447204_0_0_1"/>
<dbReference type="PROSITE" id="PS50021">
    <property type="entry name" value="CH"/>
    <property type="match status" value="1"/>
</dbReference>
<feature type="compositionally biased region" description="Low complexity" evidence="1">
    <location>
        <begin position="54"/>
        <end position="72"/>
    </location>
</feature>
<keyword evidence="4" id="KW-1185">Reference proteome</keyword>
<dbReference type="Ensembl" id="ENSLOCT00000008383.1">
    <property type="protein sequence ID" value="ENSLOCP00000008373.1"/>
    <property type="gene ID" value="ENSLOCG00000006926.1"/>
</dbReference>
<accession>W5MJ14</accession>
<reference evidence="3" key="2">
    <citation type="submission" date="2025-08" db="UniProtKB">
        <authorList>
            <consortium name="Ensembl"/>
        </authorList>
    </citation>
    <scope>IDENTIFICATION</scope>
</reference>
<dbReference type="eggNOG" id="KOG4678">
    <property type="taxonomic scope" value="Eukaryota"/>
</dbReference>
<feature type="compositionally biased region" description="Polar residues" evidence="1">
    <location>
        <begin position="1"/>
        <end position="11"/>
    </location>
</feature>
<dbReference type="Gene3D" id="1.10.418.10">
    <property type="entry name" value="Calponin-like domain"/>
    <property type="match status" value="1"/>
</dbReference>
<dbReference type="FunFam" id="1.10.418.10:FF:000149">
    <property type="entry name" value="Smoothelin-like 1"/>
    <property type="match status" value="1"/>
</dbReference>
<feature type="domain" description="Calponin-homology (CH)" evidence="2">
    <location>
        <begin position="118"/>
        <end position="187"/>
    </location>
</feature>